<feature type="domain" description="Blue (type 1) copper" evidence="3">
    <location>
        <begin position="33"/>
        <end position="112"/>
    </location>
</feature>
<evidence type="ECO:0000256" key="1">
    <source>
        <dbReference type="ARBA" id="ARBA00022723"/>
    </source>
</evidence>
<evidence type="ECO:0000313" key="5">
    <source>
        <dbReference type="Proteomes" id="UP000050280"/>
    </source>
</evidence>
<name>A0A0N8H4D3_9FLAO</name>
<reference evidence="4 5" key="1">
    <citation type="submission" date="2015-09" db="EMBL/GenBank/DDBJ databases">
        <title>Genome sequence of the marine flavobacterium Croceitalea dokdonensis DOKDO 023 that contains proton- and sodium-pumping rhodopsins.</title>
        <authorList>
            <person name="Kwon S.-K."/>
            <person name="Lee H.K."/>
            <person name="Kwak M.-J."/>
            <person name="Kim J.F."/>
        </authorList>
    </citation>
    <scope>NUCLEOTIDE SEQUENCE [LARGE SCALE GENOMIC DNA]</scope>
    <source>
        <strain evidence="4 5">DOKDO 023</strain>
    </source>
</reference>
<dbReference type="AlphaFoldDB" id="A0A0N8H4D3"/>
<dbReference type="STRING" id="1300341.I595_1479"/>
<sequence length="126" mass="13693">MTLTTVLYTNAQTMKKDAMMAAADQVNIISLEQTAGEFTQKSVTVNAGTYIFEVANNGVDHNVGFVLVRKGDDLSKPENHIKTAYVTAPVGTDKSETSQPTTLTKGEYVYFCPLNPTSTDNLLIVK</sequence>
<keyword evidence="1" id="KW-0479">Metal-binding</keyword>
<proteinExistence type="predicted"/>
<dbReference type="InterPro" id="IPR008972">
    <property type="entry name" value="Cupredoxin"/>
</dbReference>
<protein>
    <recommendedName>
        <fullName evidence="3">Blue (type 1) copper domain-containing protein</fullName>
    </recommendedName>
</protein>
<dbReference type="SUPFAM" id="SSF49503">
    <property type="entry name" value="Cupredoxins"/>
    <property type="match status" value="1"/>
</dbReference>
<dbReference type="Pfam" id="PF00127">
    <property type="entry name" value="Copper-bind"/>
    <property type="match status" value="1"/>
</dbReference>
<dbReference type="Gene3D" id="2.60.40.420">
    <property type="entry name" value="Cupredoxins - blue copper proteins"/>
    <property type="match status" value="1"/>
</dbReference>
<dbReference type="InterPro" id="IPR000923">
    <property type="entry name" value="BlueCu_1"/>
</dbReference>
<dbReference type="Proteomes" id="UP000050280">
    <property type="component" value="Unassembled WGS sequence"/>
</dbReference>
<dbReference type="EMBL" id="LDJX01000002">
    <property type="protein sequence ID" value="KPM33052.1"/>
    <property type="molecule type" value="Genomic_DNA"/>
</dbReference>
<evidence type="ECO:0000313" key="4">
    <source>
        <dbReference type="EMBL" id="KPM33052.1"/>
    </source>
</evidence>
<dbReference type="GO" id="GO:0005507">
    <property type="term" value="F:copper ion binding"/>
    <property type="evidence" value="ECO:0007669"/>
    <property type="project" value="InterPro"/>
</dbReference>
<organism evidence="4 5">
    <name type="scientific">Croceitalea dokdonensis DOKDO 023</name>
    <dbReference type="NCBI Taxonomy" id="1300341"/>
    <lineage>
        <taxon>Bacteria</taxon>
        <taxon>Pseudomonadati</taxon>
        <taxon>Bacteroidota</taxon>
        <taxon>Flavobacteriia</taxon>
        <taxon>Flavobacteriales</taxon>
        <taxon>Flavobacteriaceae</taxon>
        <taxon>Croceitalea</taxon>
    </lineage>
</organism>
<dbReference type="PATRIC" id="fig|1300341.3.peg.1672"/>
<gene>
    <name evidence="4" type="ORF">I595_1479</name>
</gene>
<keyword evidence="2" id="KW-0186">Copper</keyword>
<accession>A0A0N8H4D3</accession>
<comment type="caution">
    <text evidence="4">The sequence shown here is derived from an EMBL/GenBank/DDBJ whole genome shotgun (WGS) entry which is preliminary data.</text>
</comment>
<evidence type="ECO:0000256" key="2">
    <source>
        <dbReference type="ARBA" id="ARBA00023008"/>
    </source>
</evidence>
<keyword evidence="5" id="KW-1185">Reference proteome</keyword>
<evidence type="ECO:0000259" key="3">
    <source>
        <dbReference type="Pfam" id="PF00127"/>
    </source>
</evidence>
<dbReference type="GO" id="GO:0009055">
    <property type="term" value="F:electron transfer activity"/>
    <property type="evidence" value="ECO:0007669"/>
    <property type="project" value="InterPro"/>
</dbReference>